<evidence type="ECO:0000313" key="5">
    <source>
        <dbReference type="Proteomes" id="UP000075320"/>
    </source>
</evidence>
<reference evidence="4 5" key="1">
    <citation type="submission" date="2016-03" db="EMBL/GenBank/DDBJ databases">
        <authorList>
            <person name="Ploux O."/>
        </authorList>
    </citation>
    <scope>NUCLEOTIDE SEQUENCE [LARGE SCALE GENOMIC DNA]</scope>
    <source>
        <strain evidence="4 5">R0</strain>
    </source>
</reference>
<dbReference type="OrthoDB" id="5296604at2"/>
<accession>A0A150WJR6</accession>
<keyword evidence="5" id="KW-1185">Reference proteome</keyword>
<gene>
    <name evidence="4" type="ORF">AZI86_13175</name>
</gene>
<comment type="caution">
    <text evidence="4">The sequence shown here is derived from an EMBL/GenBank/DDBJ whole genome shotgun (WGS) entry which is preliminary data.</text>
</comment>
<dbReference type="AlphaFoldDB" id="A0A150WJR6"/>
<feature type="domain" description="Solute-binding protein family 3/N-terminal" evidence="3">
    <location>
        <begin position="25"/>
        <end position="251"/>
    </location>
</feature>
<name>A0A150WJR6_BDEBC</name>
<dbReference type="Gene3D" id="3.40.190.10">
    <property type="entry name" value="Periplasmic binding protein-like II"/>
    <property type="match status" value="2"/>
</dbReference>
<protein>
    <recommendedName>
        <fullName evidence="3">Solute-binding protein family 3/N-terminal domain-containing protein</fullName>
    </recommendedName>
</protein>
<dbReference type="SMART" id="SM00062">
    <property type="entry name" value="PBPb"/>
    <property type="match status" value="1"/>
</dbReference>
<organism evidence="4 5">
    <name type="scientific">Bdellovibrio bacteriovorus</name>
    <dbReference type="NCBI Taxonomy" id="959"/>
    <lineage>
        <taxon>Bacteria</taxon>
        <taxon>Pseudomonadati</taxon>
        <taxon>Bdellovibrionota</taxon>
        <taxon>Bdellovibrionia</taxon>
        <taxon>Bdellovibrionales</taxon>
        <taxon>Pseudobdellovibrionaceae</taxon>
        <taxon>Bdellovibrio</taxon>
    </lineage>
</organism>
<keyword evidence="1 2" id="KW-0732">Signal</keyword>
<dbReference type="PANTHER" id="PTHR35936:SF25">
    <property type="entry name" value="ABC TRANSPORTER SUBSTRATE-BINDING PROTEIN"/>
    <property type="match status" value="1"/>
</dbReference>
<dbReference type="PANTHER" id="PTHR35936">
    <property type="entry name" value="MEMBRANE-BOUND LYTIC MUREIN TRANSGLYCOSYLASE F"/>
    <property type="match status" value="1"/>
</dbReference>
<feature type="chain" id="PRO_5007573099" description="Solute-binding protein family 3/N-terminal domain-containing protein" evidence="2">
    <location>
        <begin position="22"/>
        <end position="258"/>
    </location>
</feature>
<evidence type="ECO:0000313" key="4">
    <source>
        <dbReference type="EMBL" id="KYG63771.1"/>
    </source>
</evidence>
<evidence type="ECO:0000259" key="3">
    <source>
        <dbReference type="SMART" id="SM00062"/>
    </source>
</evidence>
<dbReference type="SUPFAM" id="SSF53850">
    <property type="entry name" value="Periplasmic binding protein-like II"/>
    <property type="match status" value="1"/>
</dbReference>
<dbReference type="InterPro" id="IPR001638">
    <property type="entry name" value="Solute-binding_3/MltF_N"/>
</dbReference>
<dbReference type="RefSeq" id="WP_061835665.1">
    <property type="nucleotide sequence ID" value="NZ_LUKE01000003.1"/>
</dbReference>
<feature type="signal peptide" evidence="2">
    <location>
        <begin position="1"/>
        <end position="21"/>
    </location>
</feature>
<dbReference type="EMBL" id="LUKE01000003">
    <property type="protein sequence ID" value="KYG63771.1"/>
    <property type="molecule type" value="Genomic_DNA"/>
</dbReference>
<sequence>MSRFILVLALSALGFSFPSFAARTAIRVGAYQFPPYFDAGSNKTHGLTVETVNILNSIQRDYNFEIQRLPASQRYAHFGKRIDMFLFEDPAWEWSKSTYEFLPLDVEDGEVYITKAGSSAPKNFEELKAMKIAIVKGFHYGFAGLDADERTLKRNFRVEMADDSDGAIHLVLTGVADVTVLAKSYIYEYLRQHTENRDKFTISNNYDSTYKLGVVFNPTGRIRREKLEPLLSKLKKDERFIKLVDDRFTMPAPPKTGK</sequence>
<evidence type="ECO:0000256" key="1">
    <source>
        <dbReference type="ARBA" id="ARBA00022729"/>
    </source>
</evidence>
<evidence type="ECO:0000256" key="2">
    <source>
        <dbReference type="SAM" id="SignalP"/>
    </source>
</evidence>
<dbReference type="Proteomes" id="UP000075320">
    <property type="component" value="Unassembled WGS sequence"/>
</dbReference>
<proteinExistence type="predicted"/>